<dbReference type="InterPro" id="IPR040221">
    <property type="entry name" value="CDCA7/CDA7L"/>
</dbReference>
<reference evidence="12 13" key="1">
    <citation type="submission" date="2016-07" db="EMBL/GenBank/DDBJ databases">
        <title>Pervasive Adenine N6-methylation of Active Genes in Fungi.</title>
        <authorList>
            <consortium name="DOE Joint Genome Institute"/>
            <person name="Mondo S.J."/>
            <person name="Dannebaum R.O."/>
            <person name="Kuo R.C."/>
            <person name="Labutti K."/>
            <person name="Haridas S."/>
            <person name="Kuo A."/>
            <person name="Salamov A."/>
            <person name="Ahrendt S.R."/>
            <person name="Lipzen A."/>
            <person name="Sullivan W."/>
            <person name="Andreopoulos W.B."/>
            <person name="Clum A."/>
            <person name="Lindquist E."/>
            <person name="Daum C."/>
            <person name="Ramamoorthy G.K."/>
            <person name="Gryganskyi A."/>
            <person name="Culley D."/>
            <person name="Magnuson J.K."/>
            <person name="James T.Y."/>
            <person name="O'Malley M.A."/>
            <person name="Stajich J.E."/>
            <person name="Spatafora J.W."/>
            <person name="Visel A."/>
            <person name="Grigoriev I.V."/>
        </authorList>
    </citation>
    <scope>NUCLEOTIDE SEQUENCE [LARGE SCALE GENOMIC DNA]</scope>
    <source>
        <strain evidence="12 13">68-887.2</strain>
    </source>
</reference>
<dbReference type="Pfam" id="PF10497">
    <property type="entry name" value="zf-4CXXC_R1"/>
    <property type="match status" value="1"/>
</dbReference>
<dbReference type="GO" id="GO:0005634">
    <property type="term" value="C:nucleus"/>
    <property type="evidence" value="ECO:0007669"/>
    <property type="project" value="UniProtKB-SubCell"/>
</dbReference>
<keyword evidence="4" id="KW-1017">Isopeptide bond</keyword>
<keyword evidence="13" id="KW-1185">Reference proteome</keyword>
<name>A0A1Y2BHT4_9TREE</name>
<dbReference type="OrthoDB" id="298344at2759"/>
<evidence type="ECO:0000256" key="5">
    <source>
        <dbReference type="ARBA" id="ARBA00022553"/>
    </source>
</evidence>
<sequence>MVTVRAPDDEVEFDDEEDVETCESLQLNERQDAHPCVDEETRRRRILENQWLLDSLGIQATPTSSSLRTQPSTSKRRKRDVSHKTVYDRSGFIISQPGPSEIHRMACVEMPSDRKLLRRIAEGGYQDYTHWREGEERRWRFGHGRGGNLAVGDEELVGEVGEDFRWRRWSGSNKALRREMRKRGELNERDARPATPVQQTTEGVSAYSLIPGETCHQCRRKSEKRKMKCRNVDPVCRAVFCETCCKRYSYFEFDPESRSFICPLCKDCCNCSNCIRKRNLAHLLGPTGKGIRTKSLSVRIRKETNEAITVQAWLEKAVEDRVGVPFDRVRLVDQATDVISPELPPDETQVPQTTPKGKKKRKLAGSREGGTKAKKKRTEQTDLVVKLKLPPDLSAPEQRPSKVKEVDSDGDTVGGWSTDDDGPAKAASSSFSSLTPSPFERRLAFPPRPSVVTPNINDYLSRLANPAQDTDPALAYPTFESFSTMQIQSFSVNGRLASLQPESSPALSTEDLAGPLISQNDALLDLQPSEANESRAPQSMLVPDPPRATITDAGSVAWQPVAGTAQASFLTQHQSTYSTETFDSLALPTVEYDNHPSYGYETYPYSQTSSLESAALGGSSHISLLPLHNQPPPYSHTPPAQAHSGSASIHRSQQSTSTLPHDSALNYPGESELYHPVRGPDASGAHRQQGASAQNLDLLSLAAAEARQSPNLEDRGYPTRHPKSSVVPQSQLNHGKGVINSVYFG</sequence>
<accession>A0A1Y2BHT4</accession>
<evidence type="ECO:0000259" key="11">
    <source>
        <dbReference type="Pfam" id="PF10497"/>
    </source>
</evidence>
<evidence type="ECO:0000256" key="3">
    <source>
        <dbReference type="ARBA" id="ARBA00022490"/>
    </source>
</evidence>
<dbReference type="Proteomes" id="UP000193986">
    <property type="component" value="Unassembled WGS sequence"/>
</dbReference>
<feature type="compositionally biased region" description="Basic and acidic residues" evidence="10">
    <location>
        <begin position="180"/>
        <end position="192"/>
    </location>
</feature>
<feature type="compositionally biased region" description="Polar residues" evidence="10">
    <location>
        <begin position="62"/>
        <end position="73"/>
    </location>
</feature>
<keyword evidence="7" id="KW-0805">Transcription regulation</keyword>
<dbReference type="InterPro" id="IPR018866">
    <property type="entry name" value="Znf-4CXXC_R1"/>
</dbReference>
<feature type="region of interest" description="Disordered" evidence="10">
    <location>
        <begin position="710"/>
        <end position="733"/>
    </location>
</feature>
<comment type="subcellular location">
    <subcellularLocation>
        <location evidence="2">Cytoplasm</location>
    </subcellularLocation>
    <subcellularLocation>
        <location evidence="1">Nucleus</location>
    </subcellularLocation>
</comment>
<dbReference type="STRING" id="71784.A0A1Y2BHT4"/>
<dbReference type="PANTHER" id="PTHR31169:SF8">
    <property type="entry name" value="ZINC-FINGER DOMAIN OF MONOAMINE-OXIDASE A REPRESSOR R1 PROTEIN"/>
    <property type="match status" value="1"/>
</dbReference>
<dbReference type="GO" id="GO:0006355">
    <property type="term" value="P:regulation of DNA-templated transcription"/>
    <property type="evidence" value="ECO:0007669"/>
    <property type="project" value="InterPro"/>
</dbReference>
<evidence type="ECO:0000256" key="4">
    <source>
        <dbReference type="ARBA" id="ARBA00022499"/>
    </source>
</evidence>
<feature type="compositionally biased region" description="Low complexity" evidence="10">
    <location>
        <begin position="424"/>
        <end position="438"/>
    </location>
</feature>
<evidence type="ECO:0000256" key="8">
    <source>
        <dbReference type="ARBA" id="ARBA00023163"/>
    </source>
</evidence>
<feature type="domain" description="Zinc-finger" evidence="11">
    <location>
        <begin position="211"/>
        <end position="281"/>
    </location>
</feature>
<evidence type="ECO:0000256" key="2">
    <source>
        <dbReference type="ARBA" id="ARBA00004496"/>
    </source>
</evidence>
<feature type="region of interest" description="Disordered" evidence="10">
    <location>
        <begin position="180"/>
        <end position="201"/>
    </location>
</feature>
<dbReference type="EMBL" id="MCFC01000003">
    <property type="protein sequence ID" value="ORY34354.1"/>
    <property type="molecule type" value="Genomic_DNA"/>
</dbReference>
<dbReference type="PANTHER" id="PTHR31169">
    <property type="entry name" value="OS05G0300700 PROTEIN"/>
    <property type="match status" value="1"/>
</dbReference>
<dbReference type="GO" id="GO:0005737">
    <property type="term" value="C:cytoplasm"/>
    <property type="evidence" value="ECO:0007669"/>
    <property type="project" value="UniProtKB-SubCell"/>
</dbReference>
<proteinExistence type="predicted"/>
<evidence type="ECO:0000256" key="9">
    <source>
        <dbReference type="ARBA" id="ARBA00023242"/>
    </source>
</evidence>
<feature type="region of interest" description="Disordered" evidence="10">
    <location>
        <begin position="340"/>
        <end position="451"/>
    </location>
</feature>
<keyword evidence="5" id="KW-0597">Phosphoprotein</keyword>
<protein>
    <recommendedName>
        <fullName evidence="11">Zinc-finger domain-containing protein</fullName>
    </recommendedName>
</protein>
<evidence type="ECO:0000313" key="13">
    <source>
        <dbReference type="Proteomes" id="UP000193986"/>
    </source>
</evidence>
<keyword evidence="3" id="KW-0963">Cytoplasm</keyword>
<evidence type="ECO:0000256" key="10">
    <source>
        <dbReference type="SAM" id="MobiDB-lite"/>
    </source>
</evidence>
<evidence type="ECO:0000256" key="6">
    <source>
        <dbReference type="ARBA" id="ARBA00022843"/>
    </source>
</evidence>
<dbReference type="InParanoid" id="A0A1Y2BHT4"/>
<evidence type="ECO:0000256" key="1">
    <source>
        <dbReference type="ARBA" id="ARBA00004123"/>
    </source>
</evidence>
<feature type="region of interest" description="Disordered" evidence="10">
    <location>
        <begin position="622"/>
        <end position="691"/>
    </location>
</feature>
<feature type="region of interest" description="Disordered" evidence="10">
    <location>
        <begin position="62"/>
        <end position="84"/>
    </location>
</feature>
<feature type="compositionally biased region" description="Polar residues" evidence="10">
    <location>
        <begin position="643"/>
        <end position="660"/>
    </location>
</feature>
<evidence type="ECO:0000256" key="7">
    <source>
        <dbReference type="ARBA" id="ARBA00023015"/>
    </source>
</evidence>
<evidence type="ECO:0000313" key="12">
    <source>
        <dbReference type="EMBL" id="ORY34354.1"/>
    </source>
</evidence>
<comment type="caution">
    <text evidence="12">The sequence shown here is derived from an EMBL/GenBank/DDBJ whole genome shotgun (WGS) entry which is preliminary data.</text>
</comment>
<organism evidence="12 13">
    <name type="scientific">Naematelia encephala</name>
    <dbReference type="NCBI Taxonomy" id="71784"/>
    <lineage>
        <taxon>Eukaryota</taxon>
        <taxon>Fungi</taxon>
        <taxon>Dikarya</taxon>
        <taxon>Basidiomycota</taxon>
        <taxon>Agaricomycotina</taxon>
        <taxon>Tremellomycetes</taxon>
        <taxon>Tremellales</taxon>
        <taxon>Naemateliaceae</taxon>
        <taxon>Naematelia</taxon>
    </lineage>
</organism>
<keyword evidence="9" id="KW-0539">Nucleus</keyword>
<keyword evidence="6" id="KW-0832">Ubl conjugation</keyword>
<gene>
    <name evidence="12" type="ORF">BCR39DRAFT_517877</name>
</gene>
<dbReference type="CDD" id="cd00065">
    <property type="entry name" value="FYVE_like_SF"/>
    <property type="match status" value="1"/>
</dbReference>
<keyword evidence="8" id="KW-0804">Transcription</keyword>
<dbReference type="AlphaFoldDB" id="A0A1Y2BHT4"/>